<feature type="transmembrane region" description="Helical" evidence="1">
    <location>
        <begin position="35"/>
        <end position="57"/>
    </location>
</feature>
<dbReference type="EMBL" id="KI925460">
    <property type="protein sequence ID" value="ETW80038.1"/>
    <property type="molecule type" value="Genomic_DNA"/>
</dbReference>
<sequence length="64" mass="6896">MPAHCIAAPTAAPSAALLLIVLSISISIKRCQTRFLIWIVTLFLPACLDLLDIDSFITSIRSLG</sequence>
<keyword evidence="1" id="KW-1133">Transmembrane helix</keyword>
<keyword evidence="3" id="KW-1185">Reference proteome</keyword>
<evidence type="ECO:0000313" key="3">
    <source>
        <dbReference type="Proteomes" id="UP000030671"/>
    </source>
</evidence>
<reference evidence="2 3" key="1">
    <citation type="journal article" date="2012" name="New Phytol.">
        <title>Insight into trade-off between wood decay and parasitism from the genome of a fungal forest pathogen.</title>
        <authorList>
            <person name="Olson A."/>
            <person name="Aerts A."/>
            <person name="Asiegbu F."/>
            <person name="Belbahri L."/>
            <person name="Bouzid O."/>
            <person name="Broberg A."/>
            <person name="Canback B."/>
            <person name="Coutinho P.M."/>
            <person name="Cullen D."/>
            <person name="Dalman K."/>
            <person name="Deflorio G."/>
            <person name="van Diepen L.T."/>
            <person name="Dunand C."/>
            <person name="Duplessis S."/>
            <person name="Durling M."/>
            <person name="Gonthier P."/>
            <person name="Grimwood J."/>
            <person name="Fossdal C.G."/>
            <person name="Hansson D."/>
            <person name="Henrissat B."/>
            <person name="Hietala A."/>
            <person name="Himmelstrand K."/>
            <person name="Hoffmeister D."/>
            <person name="Hogberg N."/>
            <person name="James T.Y."/>
            <person name="Karlsson M."/>
            <person name="Kohler A."/>
            <person name="Kues U."/>
            <person name="Lee Y.H."/>
            <person name="Lin Y.C."/>
            <person name="Lind M."/>
            <person name="Lindquist E."/>
            <person name="Lombard V."/>
            <person name="Lucas S."/>
            <person name="Lunden K."/>
            <person name="Morin E."/>
            <person name="Murat C."/>
            <person name="Park J."/>
            <person name="Raffaello T."/>
            <person name="Rouze P."/>
            <person name="Salamov A."/>
            <person name="Schmutz J."/>
            <person name="Solheim H."/>
            <person name="Stahlberg J."/>
            <person name="Velez H."/>
            <person name="de Vries R.P."/>
            <person name="Wiebenga A."/>
            <person name="Woodward S."/>
            <person name="Yakovlev I."/>
            <person name="Garbelotto M."/>
            <person name="Martin F."/>
            <person name="Grigoriev I.V."/>
            <person name="Stenlid J."/>
        </authorList>
    </citation>
    <scope>NUCLEOTIDE SEQUENCE [LARGE SCALE GENOMIC DNA]</scope>
    <source>
        <strain evidence="2 3">TC 32-1</strain>
    </source>
</reference>
<keyword evidence="1" id="KW-0812">Transmembrane</keyword>
<dbReference type="GeneID" id="20668341"/>
<gene>
    <name evidence="2" type="ORF">HETIRDRAFT_171465</name>
</gene>
<name>W4K2I5_HETIT</name>
<dbReference type="Proteomes" id="UP000030671">
    <property type="component" value="Unassembled WGS sequence"/>
</dbReference>
<proteinExistence type="predicted"/>
<protein>
    <submittedName>
        <fullName evidence="2">Uncharacterized protein</fullName>
    </submittedName>
</protein>
<organism evidence="2 3">
    <name type="scientific">Heterobasidion irregulare (strain TC 32-1)</name>
    <dbReference type="NCBI Taxonomy" id="747525"/>
    <lineage>
        <taxon>Eukaryota</taxon>
        <taxon>Fungi</taxon>
        <taxon>Dikarya</taxon>
        <taxon>Basidiomycota</taxon>
        <taxon>Agaricomycotina</taxon>
        <taxon>Agaricomycetes</taxon>
        <taxon>Russulales</taxon>
        <taxon>Bondarzewiaceae</taxon>
        <taxon>Heterobasidion</taxon>
        <taxon>Heterobasidion annosum species complex</taxon>
    </lineage>
</organism>
<dbReference type="AlphaFoldDB" id="W4K2I5"/>
<evidence type="ECO:0000313" key="2">
    <source>
        <dbReference type="EMBL" id="ETW80038.1"/>
    </source>
</evidence>
<evidence type="ECO:0000256" key="1">
    <source>
        <dbReference type="SAM" id="Phobius"/>
    </source>
</evidence>
<feature type="transmembrane region" description="Helical" evidence="1">
    <location>
        <begin position="6"/>
        <end position="28"/>
    </location>
</feature>
<dbReference type="HOGENOM" id="CLU_2867920_0_0_1"/>
<keyword evidence="1" id="KW-0472">Membrane</keyword>
<dbReference type="RefSeq" id="XP_009548562.1">
    <property type="nucleotide sequence ID" value="XM_009550267.1"/>
</dbReference>
<dbReference type="InParanoid" id="W4K2I5"/>
<dbReference type="KEGG" id="hir:HETIRDRAFT_171465"/>
<accession>W4K2I5</accession>